<keyword evidence="2" id="KW-1185">Reference proteome</keyword>
<sequence length="72" mass="7726">MATENFTTKPSAPIMIPELSRLSWLATSALRMLLCRGIAYRGSEWVCVGSWVKGRGSSKCCGAGLSKSLGVF</sequence>
<dbReference type="AlphaFoldDB" id="A0A8H6NLJ1"/>
<dbReference type="EMBL" id="WIGM01000137">
    <property type="protein sequence ID" value="KAF6837844.1"/>
    <property type="molecule type" value="Genomic_DNA"/>
</dbReference>
<reference evidence="1" key="1">
    <citation type="journal article" date="2020" name="Phytopathology">
        <title>Genome Sequence Resources of Colletotrichum truncatum, C. plurivorum, C. musicola, and C. sojae: Four Species Pathogenic to Soybean (Glycine max).</title>
        <authorList>
            <person name="Rogerio F."/>
            <person name="Boufleur T.R."/>
            <person name="Ciampi-Guillardi M."/>
            <person name="Sukno S.A."/>
            <person name="Thon M.R."/>
            <person name="Massola Junior N.S."/>
            <person name="Baroncelli R."/>
        </authorList>
    </citation>
    <scope>NUCLEOTIDE SEQUENCE</scope>
    <source>
        <strain evidence="1">LFN0074</strain>
    </source>
</reference>
<organism evidence="1 2">
    <name type="scientific">Colletotrichum musicola</name>
    <dbReference type="NCBI Taxonomy" id="2175873"/>
    <lineage>
        <taxon>Eukaryota</taxon>
        <taxon>Fungi</taxon>
        <taxon>Dikarya</taxon>
        <taxon>Ascomycota</taxon>
        <taxon>Pezizomycotina</taxon>
        <taxon>Sordariomycetes</taxon>
        <taxon>Hypocreomycetidae</taxon>
        <taxon>Glomerellales</taxon>
        <taxon>Glomerellaceae</taxon>
        <taxon>Colletotrichum</taxon>
        <taxon>Colletotrichum orchidearum species complex</taxon>
    </lineage>
</organism>
<proteinExistence type="predicted"/>
<gene>
    <name evidence="1" type="ORF">CMUS01_04879</name>
</gene>
<evidence type="ECO:0000313" key="2">
    <source>
        <dbReference type="Proteomes" id="UP000639643"/>
    </source>
</evidence>
<comment type="caution">
    <text evidence="1">The sequence shown here is derived from an EMBL/GenBank/DDBJ whole genome shotgun (WGS) entry which is preliminary data.</text>
</comment>
<protein>
    <submittedName>
        <fullName evidence="1">Uncharacterized protein</fullName>
    </submittedName>
</protein>
<dbReference type="Proteomes" id="UP000639643">
    <property type="component" value="Unassembled WGS sequence"/>
</dbReference>
<name>A0A8H6NLJ1_9PEZI</name>
<evidence type="ECO:0000313" key="1">
    <source>
        <dbReference type="EMBL" id="KAF6837844.1"/>
    </source>
</evidence>
<accession>A0A8H6NLJ1</accession>